<dbReference type="OrthoDB" id="1934635at2759"/>
<dbReference type="EMBL" id="QJKJ01002051">
    <property type="protein sequence ID" value="RDY04587.1"/>
    <property type="molecule type" value="Genomic_DNA"/>
</dbReference>
<dbReference type="PANTHER" id="PTHR35046">
    <property type="entry name" value="ZINC KNUCKLE (CCHC-TYPE) FAMILY PROTEIN"/>
    <property type="match status" value="1"/>
</dbReference>
<sequence length="185" mass="21383">MRERFVSSYYTDSKNVKKYHKEMEMDLLRAQIMESKEATVARILNGHYRDIQEIVELKHYITLEDLIHQSTNMELQLKKTNASRNLYSSYSSWKGKEWEKGRSRRKKSPKKWNEISQALFLTSSATKSSSIKCLGKGHIASECPNKIIMVLKEDGEVDSECSCEDSSCSNGENPLVKDPTMRETF</sequence>
<keyword evidence="2" id="KW-1185">Reference proteome</keyword>
<dbReference type="PANTHER" id="PTHR35046:SF9">
    <property type="entry name" value="RNA-DIRECTED DNA POLYMERASE"/>
    <property type="match status" value="1"/>
</dbReference>
<accession>A0A371HPA0</accession>
<dbReference type="AlphaFoldDB" id="A0A371HPA0"/>
<feature type="non-terminal residue" evidence="1">
    <location>
        <position position="1"/>
    </location>
</feature>
<proteinExistence type="predicted"/>
<evidence type="ECO:0000313" key="2">
    <source>
        <dbReference type="Proteomes" id="UP000257109"/>
    </source>
</evidence>
<protein>
    <submittedName>
        <fullName evidence="1">Uncharacterized protein</fullName>
    </submittedName>
</protein>
<name>A0A371HPA0_MUCPR</name>
<reference evidence="1" key="1">
    <citation type="submission" date="2018-05" db="EMBL/GenBank/DDBJ databases">
        <title>Draft genome of Mucuna pruriens seed.</title>
        <authorList>
            <person name="Nnadi N.E."/>
            <person name="Vos R."/>
            <person name="Hasami M.H."/>
            <person name="Devisetty U.K."/>
            <person name="Aguiy J.C."/>
        </authorList>
    </citation>
    <scope>NUCLEOTIDE SEQUENCE [LARGE SCALE GENOMIC DNA]</scope>
    <source>
        <strain evidence="1">JCA_2017</strain>
    </source>
</reference>
<organism evidence="1 2">
    <name type="scientific">Mucuna pruriens</name>
    <name type="common">Velvet bean</name>
    <name type="synonym">Dolichos pruriens</name>
    <dbReference type="NCBI Taxonomy" id="157652"/>
    <lineage>
        <taxon>Eukaryota</taxon>
        <taxon>Viridiplantae</taxon>
        <taxon>Streptophyta</taxon>
        <taxon>Embryophyta</taxon>
        <taxon>Tracheophyta</taxon>
        <taxon>Spermatophyta</taxon>
        <taxon>Magnoliopsida</taxon>
        <taxon>eudicotyledons</taxon>
        <taxon>Gunneridae</taxon>
        <taxon>Pentapetalae</taxon>
        <taxon>rosids</taxon>
        <taxon>fabids</taxon>
        <taxon>Fabales</taxon>
        <taxon>Fabaceae</taxon>
        <taxon>Papilionoideae</taxon>
        <taxon>50 kb inversion clade</taxon>
        <taxon>NPAAA clade</taxon>
        <taxon>indigoferoid/millettioid clade</taxon>
        <taxon>Phaseoleae</taxon>
        <taxon>Mucuna</taxon>
    </lineage>
</organism>
<evidence type="ECO:0000313" key="1">
    <source>
        <dbReference type="EMBL" id="RDY04587.1"/>
    </source>
</evidence>
<gene>
    <name evidence="1" type="ORF">CR513_11679</name>
</gene>
<comment type="caution">
    <text evidence="1">The sequence shown here is derived from an EMBL/GenBank/DDBJ whole genome shotgun (WGS) entry which is preliminary data.</text>
</comment>
<dbReference type="Proteomes" id="UP000257109">
    <property type="component" value="Unassembled WGS sequence"/>
</dbReference>